<keyword evidence="5 7" id="KW-1133">Transmembrane helix</keyword>
<evidence type="ECO:0000259" key="8">
    <source>
        <dbReference type="Pfam" id="PF13813"/>
    </source>
</evidence>
<feature type="transmembrane region" description="Helical" evidence="7">
    <location>
        <begin position="333"/>
        <end position="351"/>
    </location>
</feature>
<evidence type="ECO:0000256" key="6">
    <source>
        <dbReference type="ARBA" id="ARBA00023136"/>
    </source>
</evidence>
<dbReference type="OrthoDB" id="1077582at2759"/>
<accession>A0A0C2XE27</accession>
<organism evidence="9 10">
    <name type="scientific">Hebeloma cylindrosporum</name>
    <dbReference type="NCBI Taxonomy" id="76867"/>
    <lineage>
        <taxon>Eukaryota</taxon>
        <taxon>Fungi</taxon>
        <taxon>Dikarya</taxon>
        <taxon>Basidiomycota</taxon>
        <taxon>Agaricomycotina</taxon>
        <taxon>Agaricomycetes</taxon>
        <taxon>Agaricomycetidae</taxon>
        <taxon>Agaricales</taxon>
        <taxon>Agaricineae</taxon>
        <taxon>Hymenogastraceae</taxon>
        <taxon>Hebeloma</taxon>
    </lineage>
</organism>
<feature type="domain" description="Wax synthase" evidence="8">
    <location>
        <begin position="220"/>
        <end position="304"/>
    </location>
</feature>
<proteinExistence type="inferred from homology"/>
<evidence type="ECO:0000256" key="3">
    <source>
        <dbReference type="ARBA" id="ARBA00022679"/>
    </source>
</evidence>
<dbReference type="AlphaFoldDB" id="A0A0C2XE27"/>
<dbReference type="PANTHER" id="PTHR31595:SF27">
    <property type="entry name" value="WAX SYNTHASE DOMAIN-CONTAINING PROTEIN-RELATED"/>
    <property type="match status" value="1"/>
</dbReference>
<dbReference type="InterPro" id="IPR032805">
    <property type="entry name" value="Wax_synthase_dom"/>
</dbReference>
<dbReference type="Pfam" id="PF13813">
    <property type="entry name" value="MBOAT_2"/>
    <property type="match status" value="1"/>
</dbReference>
<evidence type="ECO:0000256" key="5">
    <source>
        <dbReference type="ARBA" id="ARBA00022989"/>
    </source>
</evidence>
<evidence type="ECO:0000313" key="9">
    <source>
        <dbReference type="EMBL" id="KIM36143.1"/>
    </source>
</evidence>
<evidence type="ECO:0000256" key="2">
    <source>
        <dbReference type="ARBA" id="ARBA00007282"/>
    </source>
</evidence>
<feature type="transmembrane region" description="Helical" evidence="7">
    <location>
        <begin position="267"/>
        <end position="288"/>
    </location>
</feature>
<sequence>MEDRKPFSPALFSFIIPIIVLSLVVQPTRYRPILFLPVLGIAYYQVFYTTTGHALTDLSLASSITPYVATAFDFIILTEPQTQLFQLGQKIPSASYSTLWAKIKWALDLLFSQRGIGWIHEPSAKLPPPPFAAHASRVKFIAHQLATALVYFLMWDVCAIYARSTPVFMLGDPPLSEQPFLRKCINTWAWAIPATAALAINHSLLSAVMVGLGIWPISQWRPLFGDWKEAYTVRRLWSRTWHQLLRRVLTSPGQKLRQYLSIPKGSWLSSYTLLYTSFFLSALIHHTADYMMLGRYGGALKFFLSQAFFITIEDSIIALGGRIGFTESFPWRILGYLWVQLWFAYSLPWWIQPEIAAGMMRDGMGYSLILGFWNGNWAPGQVIQEGV</sequence>
<evidence type="ECO:0000256" key="1">
    <source>
        <dbReference type="ARBA" id="ARBA00004141"/>
    </source>
</evidence>
<feature type="transmembrane region" description="Helical" evidence="7">
    <location>
        <begin position="6"/>
        <end position="25"/>
    </location>
</feature>
<gene>
    <name evidence="9" type="ORF">M413DRAFT_449348</name>
</gene>
<reference evidence="9 10" key="1">
    <citation type="submission" date="2014-04" db="EMBL/GenBank/DDBJ databases">
        <authorList>
            <consortium name="DOE Joint Genome Institute"/>
            <person name="Kuo A."/>
            <person name="Gay G."/>
            <person name="Dore J."/>
            <person name="Kohler A."/>
            <person name="Nagy L.G."/>
            <person name="Floudas D."/>
            <person name="Copeland A."/>
            <person name="Barry K.W."/>
            <person name="Cichocki N."/>
            <person name="Veneault-Fourrey C."/>
            <person name="LaButti K."/>
            <person name="Lindquist E.A."/>
            <person name="Lipzen A."/>
            <person name="Lundell T."/>
            <person name="Morin E."/>
            <person name="Murat C."/>
            <person name="Sun H."/>
            <person name="Tunlid A."/>
            <person name="Henrissat B."/>
            <person name="Grigoriev I.V."/>
            <person name="Hibbett D.S."/>
            <person name="Martin F."/>
            <person name="Nordberg H.P."/>
            <person name="Cantor M.N."/>
            <person name="Hua S.X."/>
        </authorList>
    </citation>
    <scope>NUCLEOTIDE SEQUENCE [LARGE SCALE GENOMIC DNA]</scope>
    <source>
        <strain evidence="10">h7</strain>
    </source>
</reference>
<comment type="subcellular location">
    <subcellularLocation>
        <location evidence="1">Membrane</location>
        <topology evidence="1">Multi-pass membrane protein</topology>
    </subcellularLocation>
</comment>
<feature type="transmembrane region" description="Helical" evidence="7">
    <location>
        <begin position="145"/>
        <end position="168"/>
    </location>
</feature>
<name>A0A0C2XE27_HEBCY</name>
<dbReference type="EMBL" id="KN831808">
    <property type="protein sequence ID" value="KIM36143.1"/>
    <property type="molecule type" value="Genomic_DNA"/>
</dbReference>
<dbReference type="STRING" id="686832.A0A0C2XE27"/>
<dbReference type="PANTHER" id="PTHR31595">
    <property type="entry name" value="LONG-CHAIN-ALCOHOL O-FATTY-ACYLTRANSFERASE 3-RELATED"/>
    <property type="match status" value="1"/>
</dbReference>
<evidence type="ECO:0000313" key="10">
    <source>
        <dbReference type="Proteomes" id="UP000053424"/>
    </source>
</evidence>
<feature type="transmembrane region" description="Helical" evidence="7">
    <location>
        <begin position="300"/>
        <end position="321"/>
    </location>
</feature>
<dbReference type="GO" id="GO:0006629">
    <property type="term" value="P:lipid metabolic process"/>
    <property type="evidence" value="ECO:0007669"/>
    <property type="project" value="InterPro"/>
</dbReference>
<protein>
    <recommendedName>
        <fullName evidence="8">Wax synthase domain-containing protein</fullName>
    </recommendedName>
</protein>
<dbReference type="HOGENOM" id="CLU_032731_1_0_1"/>
<reference evidence="10" key="2">
    <citation type="submission" date="2015-01" db="EMBL/GenBank/DDBJ databases">
        <title>Evolutionary Origins and Diversification of the Mycorrhizal Mutualists.</title>
        <authorList>
            <consortium name="DOE Joint Genome Institute"/>
            <consortium name="Mycorrhizal Genomics Consortium"/>
            <person name="Kohler A."/>
            <person name="Kuo A."/>
            <person name="Nagy L.G."/>
            <person name="Floudas D."/>
            <person name="Copeland A."/>
            <person name="Barry K.W."/>
            <person name="Cichocki N."/>
            <person name="Veneault-Fourrey C."/>
            <person name="LaButti K."/>
            <person name="Lindquist E.A."/>
            <person name="Lipzen A."/>
            <person name="Lundell T."/>
            <person name="Morin E."/>
            <person name="Murat C."/>
            <person name="Riley R."/>
            <person name="Ohm R."/>
            <person name="Sun H."/>
            <person name="Tunlid A."/>
            <person name="Henrissat B."/>
            <person name="Grigoriev I.V."/>
            <person name="Hibbett D.S."/>
            <person name="Martin F."/>
        </authorList>
    </citation>
    <scope>NUCLEOTIDE SEQUENCE [LARGE SCALE GENOMIC DNA]</scope>
    <source>
        <strain evidence="10">h7</strain>
    </source>
</reference>
<evidence type="ECO:0000256" key="7">
    <source>
        <dbReference type="SAM" id="Phobius"/>
    </source>
</evidence>
<dbReference type="GO" id="GO:0008374">
    <property type="term" value="F:O-acyltransferase activity"/>
    <property type="evidence" value="ECO:0007669"/>
    <property type="project" value="InterPro"/>
</dbReference>
<keyword evidence="6 7" id="KW-0472">Membrane</keyword>
<dbReference type="Proteomes" id="UP000053424">
    <property type="component" value="Unassembled WGS sequence"/>
</dbReference>
<keyword evidence="3" id="KW-0808">Transferase</keyword>
<dbReference type="GO" id="GO:0016020">
    <property type="term" value="C:membrane"/>
    <property type="evidence" value="ECO:0007669"/>
    <property type="project" value="UniProtKB-SubCell"/>
</dbReference>
<keyword evidence="10" id="KW-1185">Reference proteome</keyword>
<comment type="similarity">
    <text evidence="2">Belongs to the wax synthase family.</text>
</comment>
<dbReference type="InterPro" id="IPR044851">
    <property type="entry name" value="Wax_synthase"/>
</dbReference>
<evidence type="ECO:0000256" key="4">
    <source>
        <dbReference type="ARBA" id="ARBA00022692"/>
    </source>
</evidence>
<keyword evidence="4 7" id="KW-0812">Transmembrane</keyword>